<dbReference type="Gene3D" id="1.10.10.10">
    <property type="entry name" value="Winged helix-like DNA-binding domain superfamily/Winged helix DNA-binding domain"/>
    <property type="match status" value="1"/>
</dbReference>
<dbReference type="AlphaFoldDB" id="A0A8J3Q9B3"/>
<evidence type="ECO:0000313" key="2">
    <source>
        <dbReference type="EMBL" id="GIH05572.1"/>
    </source>
</evidence>
<dbReference type="EMBL" id="BONY01000020">
    <property type="protein sequence ID" value="GIH05572.1"/>
    <property type="molecule type" value="Genomic_DNA"/>
</dbReference>
<gene>
    <name evidence="2" type="ORF">Rhe02_36390</name>
</gene>
<dbReference type="InterPro" id="IPR000792">
    <property type="entry name" value="Tscrpt_reg_LuxR_C"/>
</dbReference>
<sequence length="294" mass="31548">MELLSAAAGDLLARLMASVGAPVGYGPGEVCLNDPALQELCQYGLAAVFGQRAMPIAPATALTNLLARRQQALMDSHRELLADYERLIGQSVSPASAQLEVLTCETEVLAALRGLQAQSSCDYCAVDLLPLVAVTRPRAPHRQIYTKNLLSSSGLVFLAGWQYKLIGELPLRMALCDGVAVVMLSPAGYEMAAVIRVPTVITALRHYFDLLWRQATPLDGEEGRQLTRTQRLIVGMLLSGLGDETIARSLGVSTRSVRRHVASLELLAGVSSRFALGAASVRLGWLDGRGDVVR</sequence>
<dbReference type="Proteomes" id="UP000612899">
    <property type="component" value="Unassembled WGS sequence"/>
</dbReference>
<dbReference type="PROSITE" id="PS50043">
    <property type="entry name" value="HTH_LUXR_2"/>
    <property type="match status" value="1"/>
</dbReference>
<dbReference type="Pfam" id="PF00196">
    <property type="entry name" value="GerE"/>
    <property type="match status" value="1"/>
</dbReference>
<dbReference type="GO" id="GO:0006355">
    <property type="term" value="P:regulation of DNA-templated transcription"/>
    <property type="evidence" value="ECO:0007669"/>
    <property type="project" value="InterPro"/>
</dbReference>
<evidence type="ECO:0000313" key="3">
    <source>
        <dbReference type="Proteomes" id="UP000612899"/>
    </source>
</evidence>
<evidence type="ECO:0000259" key="1">
    <source>
        <dbReference type="PROSITE" id="PS50043"/>
    </source>
</evidence>
<accession>A0A8J3Q9B3</accession>
<keyword evidence="3" id="KW-1185">Reference proteome</keyword>
<feature type="domain" description="HTH luxR-type" evidence="1">
    <location>
        <begin position="219"/>
        <end position="284"/>
    </location>
</feature>
<dbReference type="InterPro" id="IPR016032">
    <property type="entry name" value="Sig_transdc_resp-reg_C-effctor"/>
</dbReference>
<protein>
    <recommendedName>
        <fullName evidence="1">HTH luxR-type domain-containing protein</fullName>
    </recommendedName>
</protein>
<name>A0A8J3Q9B3_9ACTN</name>
<dbReference type="InterPro" id="IPR036388">
    <property type="entry name" value="WH-like_DNA-bd_sf"/>
</dbReference>
<dbReference type="GO" id="GO:0003677">
    <property type="term" value="F:DNA binding"/>
    <property type="evidence" value="ECO:0007669"/>
    <property type="project" value="InterPro"/>
</dbReference>
<organism evidence="2 3">
    <name type="scientific">Rhizocola hellebori</name>
    <dbReference type="NCBI Taxonomy" id="1392758"/>
    <lineage>
        <taxon>Bacteria</taxon>
        <taxon>Bacillati</taxon>
        <taxon>Actinomycetota</taxon>
        <taxon>Actinomycetes</taxon>
        <taxon>Micromonosporales</taxon>
        <taxon>Micromonosporaceae</taxon>
        <taxon>Rhizocola</taxon>
    </lineage>
</organism>
<dbReference type="RefSeq" id="WP_203909421.1">
    <property type="nucleotide sequence ID" value="NZ_BONY01000020.1"/>
</dbReference>
<comment type="caution">
    <text evidence="2">The sequence shown here is derived from an EMBL/GenBank/DDBJ whole genome shotgun (WGS) entry which is preliminary data.</text>
</comment>
<proteinExistence type="predicted"/>
<reference evidence="2" key="1">
    <citation type="submission" date="2021-01" db="EMBL/GenBank/DDBJ databases">
        <title>Whole genome shotgun sequence of Rhizocola hellebori NBRC 109834.</title>
        <authorList>
            <person name="Komaki H."/>
            <person name="Tamura T."/>
        </authorList>
    </citation>
    <scope>NUCLEOTIDE SEQUENCE</scope>
    <source>
        <strain evidence="2">NBRC 109834</strain>
    </source>
</reference>
<dbReference type="SMART" id="SM00421">
    <property type="entry name" value="HTH_LUXR"/>
    <property type="match status" value="1"/>
</dbReference>
<dbReference type="SUPFAM" id="SSF46894">
    <property type="entry name" value="C-terminal effector domain of the bipartite response regulators"/>
    <property type="match status" value="1"/>
</dbReference>